<dbReference type="Gene3D" id="3.40.50.360">
    <property type="match status" value="1"/>
</dbReference>
<dbReference type="InterPro" id="IPR005025">
    <property type="entry name" value="FMN_Rdtase-like_dom"/>
</dbReference>
<organism evidence="2 3">
    <name type="scientific">Novosphingobium endophyticum</name>
    <dbReference type="NCBI Taxonomy" id="1955250"/>
    <lineage>
        <taxon>Bacteria</taxon>
        <taxon>Pseudomonadati</taxon>
        <taxon>Pseudomonadota</taxon>
        <taxon>Alphaproteobacteria</taxon>
        <taxon>Sphingomonadales</taxon>
        <taxon>Sphingomonadaceae</taxon>
        <taxon>Novosphingobium</taxon>
    </lineage>
</organism>
<dbReference type="Proteomes" id="UP000608154">
    <property type="component" value="Unassembled WGS sequence"/>
</dbReference>
<comment type="caution">
    <text evidence="2">The sequence shown here is derived from an EMBL/GenBank/DDBJ whole genome shotgun (WGS) entry which is preliminary data.</text>
</comment>
<name>A0A916TSB3_9SPHN</name>
<evidence type="ECO:0000313" key="3">
    <source>
        <dbReference type="Proteomes" id="UP000608154"/>
    </source>
</evidence>
<dbReference type="AlphaFoldDB" id="A0A916TSB3"/>
<protein>
    <submittedName>
        <fullName evidence="2">Oxidoreductase</fullName>
    </submittedName>
</protein>
<dbReference type="InterPro" id="IPR029039">
    <property type="entry name" value="Flavoprotein-like_sf"/>
</dbReference>
<keyword evidence="3" id="KW-1185">Reference proteome</keyword>
<dbReference type="Pfam" id="PF03358">
    <property type="entry name" value="FMN_red"/>
    <property type="match status" value="1"/>
</dbReference>
<evidence type="ECO:0000259" key="1">
    <source>
        <dbReference type="Pfam" id="PF03358"/>
    </source>
</evidence>
<reference evidence="2" key="1">
    <citation type="journal article" date="2014" name="Int. J. Syst. Evol. Microbiol.">
        <title>Complete genome sequence of Corynebacterium casei LMG S-19264T (=DSM 44701T), isolated from a smear-ripened cheese.</title>
        <authorList>
            <consortium name="US DOE Joint Genome Institute (JGI-PGF)"/>
            <person name="Walter F."/>
            <person name="Albersmeier A."/>
            <person name="Kalinowski J."/>
            <person name="Ruckert C."/>
        </authorList>
    </citation>
    <scope>NUCLEOTIDE SEQUENCE</scope>
    <source>
        <strain evidence="2">CGMCC 1.15095</strain>
    </source>
</reference>
<accession>A0A916TSB3</accession>
<dbReference type="RefSeq" id="WP_188771079.1">
    <property type="nucleotide sequence ID" value="NZ_BMHK01000011.1"/>
</dbReference>
<dbReference type="GO" id="GO:0005829">
    <property type="term" value="C:cytosol"/>
    <property type="evidence" value="ECO:0007669"/>
    <property type="project" value="TreeGrafter"/>
</dbReference>
<dbReference type="PANTHER" id="PTHR30543:SF21">
    <property type="entry name" value="NAD(P)H-DEPENDENT FMN REDUCTASE LOT6"/>
    <property type="match status" value="1"/>
</dbReference>
<sequence>MANPKILVMPGSTREGSFNSLLANAAVRSIEACGGAATLVNLADYPMDFVDGGNSSGEMPSAVAELHAKFAAHDGILLITPEYNSFPSPLLLNALDWLSRVRHYEGGMDEVFGRPLYAVCAASPSPIGGYRALMALRQKLGIGLGATVIPAMAHIAAAYEAFYANGELKSDANKAMLDKVVNQLCARLGA</sequence>
<gene>
    <name evidence="2" type="ORF">GCM10011494_20150</name>
</gene>
<dbReference type="InterPro" id="IPR050712">
    <property type="entry name" value="NAD(P)H-dep_reductase"/>
</dbReference>
<dbReference type="EMBL" id="BMHK01000011">
    <property type="protein sequence ID" value="GGC01529.1"/>
    <property type="molecule type" value="Genomic_DNA"/>
</dbReference>
<dbReference type="PANTHER" id="PTHR30543">
    <property type="entry name" value="CHROMATE REDUCTASE"/>
    <property type="match status" value="1"/>
</dbReference>
<reference evidence="2" key="2">
    <citation type="submission" date="2020-09" db="EMBL/GenBank/DDBJ databases">
        <authorList>
            <person name="Sun Q."/>
            <person name="Zhou Y."/>
        </authorList>
    </citation>
    <scope>NUCLEOTIDE SEQUENCE</scope>
    <source>
        <strain evidence="2">CGMCC 1.15095</strain>
    </source>
</reference>
<evidence type="ECO:0000313" key="2">
    <source>
        <dbReference type="EMBL" id="GGC01529.1"/>
    </source>
</evidence>
<proteinExistence type="predicted"/>
<dbReference type="SUPFAM" id="SSF52218">
    <property type="entry name" value="Flavoproteins"/>
    <property type="match status" value="1"/>
</dbReference>
<dbReference type="GO" id="GO:0016491">
    <property type="term" value="F:oxidoreductase activity"/>
    <property type="evidence" value="ECO:0007669"/>
    <property type="project" value="InterPro"/>
</dbReference>
<dbReference type="GO" id="GO:0010181">
    <property type="term" value="F:FMN binding"/>
    <property type="evidence" value="ECO:0007669"/>
    <property type="project" value="TreeGrafter"/>
</dbReference>
<feature type="domain" description="NADPH-dependent FMN reductase-like" evidence="1">
    <location>
        <begin position="4"/>
        <end position="153"/>
    </location>
</feature>